<evidence type="ECO:0000256" key="1">
    <source>
        <dbReference type="ARBA" id="ARBA00005725"/>
    </source>
</evidence>
<dbReference type="EMBL" id="FJOG01000016">
    <property type="protein sequence ID" value="CZR60456.1"/>
    <property type="molecule type" value="Genomic_DNA"/>
</dbReference>
<evidence type="ECO:0000256" key="3">
    <source>
        <dbReference type="ARBA" id="ARBA00023002"/>
    </source>
</evidence>
<dbReference type="InterPro" id="IPR036291">
    <property type="entry name" value="NAD(P)-bd_dom_sf"/>
</dbReference>
<organism evidence="5 6">
    <name type="scientific">Phialocephala subalpina</name>
    <dbReference type="NCBI Taxonomy" id="576137"/>
    <lineage>
        <taxon>Eukaryota</taxon>
        <taxon>Fungi</taxon>
        <taxon>Dikarya</taxon>
        <taxon>Ascomycota</taxon>
        <taxon>Pezizomycotina</taxon>
        <taxon>Leotiomycetes</taxon>
        <taxon>Helotiales</taxon>
        <taxon>Mollisiaceae</taxon>
        <taxon>Phialocephala</taxon>
        <taxon>Phialocephala fortinii species complex</taxon>
    </lineage>
</organism>
<dbReference type="Pfam" id="PF05368">
    <property type="entry name" value="NmrA"/>
    <property type="match status" value="1"/>
</dbReference>
<dbReference type="SUPFAM" id="SSF51735">
    <property type="entry name" value="NAD(P)-binding Rossmann-fold domains"/>
    <property type="match status" value="1"/>
</dbReference>
<keyword evidence="6" id="KW-1185">Reference proteome</keyword>
<evidence type="ECO:0000256" key="2">
    <source>
        <dbReference type="ARBA" id="ARBA00022857"/>
    </source>
</evidence>
<dbReference type="PANTHER" id="PTHR47706:SF4">
    <property type="entry name" value="NMRA-LIKE DOMAIN-CONTAINING PROTEIN"/>
    <property type="match status" value="1"/>
</dbReference>
<keyword evidence="2" id="KW-0521">NADP</keyword>
<sequence>MVKVAIAGGSGHIASEIVDVLVATQRHEILILSRKDPSAAEAVSGVSWAKADYGDKEQLTGVLSGVHTVLSFVGGTQDPGSVIQKNLIDASIAAGVKRFAPSEWSSSSIEELPWYAEKAVVRTYLEEINKEKKMIEYTLFQPGLIVDYLAPPGTTKHLQTLEILIDFPNRRAIDIDGKDGFFTLTTMNDVANVVALAIEYEGEWPVIGGINGINTSTSKVLEIGAKIQGGKPFDITLVKEEDVRADVFQTPWCPMFKSPDFSEEQLKHFSKVILRGCLLSFLCGSWVVSDAWNRLLPDYKFTNPEEFLLKAWEGKA</sequence>
<accession>A0A1L7X5Z7</accession>
<gene>
    <name evidence="5" type="ORF">PAC_10352</name>
</gene>
<name>A0A1L7X5Z7_9HELO</name>
<dbReference type="InterPro" id="IPR008030">
    <property type="entry name" value="NmrA-like"/>
</dbReference>
<reference evidence="5 6" key="1">
    <citation type="submission" date="2016-03" db="EMBL/GenBank/DDBJ databases">
        <authorList>
            <person name="Ploux O."/>
        </authorList>
    </citation>
    <scope>NUCLEOTIDE SEQUENCE [LARGE SCALE GENOMIC DNA]</scope>
    <source>
        <strain evidence="5 6">UAMH 11012</strain>
    </source>
</reference>
<comment type="similarity">
    <text evidence="1">Belongs to the NmrA-type oxidoreductase family. Isoflavone reductase subfamily.</text>
</comment>
<dbReference type="GO" id="GO:0016491">
    <property type="term" value="F:oxidoreductase activity"/>
    <property type="evidence" value="ECO:0007669"/>
    <property type="project" value="UniProtKB-KW"/>
</dbReference>
<dbReference type="Gene3D" id="3.40.50.720">
    <property type="entry name" value="NAD(P)-binding Rossmann-like Domain"/>
    <property type="match status" value="1"/>
</dbReference>
<protein>
    <submittedName>
        <fullName evidence="5">Related to 2`-hydroxyisoflavone reductase</fullName>
    </submittedName>
</protein>
<dbReference type="PANTHER" id="PTHR47706">
    <property type="entry name" value="NMRA-LIKE FAMILY PROTEIN"/>
    <property type="match status" value="1"/>
</dbReference>
<dbReference type="OrthoDB" id="10000533at2759"/>
<evidence type="ECO:0000313" key="6">
    <source>
        <dbReference type="Proteomes" id="UP000184330"/>
    </source>
</evidence>
<feature type="domain" description="NmrA-like" evidence="4">
    <location>
        <begin position="3"/>
        <end position="204"/>
    </location>
</feature>
<dbReference type="AlphaFoldDB" id="A0A1L7X5Z7"/>
<evidence type="ECO:0000259" key="4">
    <source>
        <dbReference type="Pfam" id="PF05368"/>
    </source>
</evidence>
<proteinExistence type="inferred from homology"/>
<evidence type="ECO:0000313" key="5">
    <source>
        <dbReference type="EMBL" id="CZR60456.1"/>
    </source>
</evidence>
<keyword evidence="3" id="KW-0560">Oxidoreductase</keyword>
<dbReference type="InterPro" id="IPR051609">
    <property type="entry name" value="NmrA/Isoflavone_reductase-like"/>
</dbReference>
<dbReference type="Proteomes" id="UP000184330">
    <property type="component" value="Unassembled WGS sequence"/>
</dbReference>